<keyword evidence="5" id="KW-0676">Redox-active center</keyword>
<keyword evidence="3" id="KW-0560">Oxidoreductase</keyword>
<evidence type="ECO:0000256" key="1">
    <source>
        <dbReference type="ARBA" id="ARBA00005791"/>
    </source>
</evidence>
<dbReference type="Proteomes" id="UP000663452">
    <property type="component" value="Chromosome"/>
</dbReference>
<comment type="similarity">
    <text evidence="1">Belongs to the thioredoxin family. DsbA subfamily.</text>
</comment>
<dbReference type="Pfam" id="PF13462">
    <property type="entry name" value="Thioredoxin_4"/>
    <property type="match status" value="1"/>
</dbReference>
<evidence type="ECO:0000256" key="2">
    <source>
        <dbReference type="ARBA" id="ARBA00022729"/>
    </source>
</evidence>
<dbReference type="PANTHER" id="PTHR13887">
    <property type="entry name" value="GLUTATHIONE S-TRANSFERASE KAPPA"/>
    <property type="match status" value="1"/>
</dbReference>
<keyword evidence="9" id="KW-1185">Reference proteome</keyword>
<keyword evidence="4" id="KW-1015">Disulfide bond</keyword>
<feature type="transmembrane region" description="Helical" evidence="6">
    <location>
        <begin position="6"/>
        <end position="24"/>
    </location>
</feature>
<name>A0ABX7LC20_9BACL</name>
<dbReference type="RefSeq" id="WP_206102439.1">
    <property type="nucleotide sequence ID" value="NZ_CP070969.1"/>
</dbReference>
<reference evidence="8 9" key="1">
    <citation type="submission" date="2021-02" db="EMBL/GenBank/DDBJ databases">
        <title>Paenibacillus tianjinensis sp. nov.</title>
        <authorList>
            <person name="Liu H."/>
        </authorList>
    </citation>
    <scope>NUCLEOTIDE SEQUENCE [LARGE SCALE GENOMIC DNA]</scope>
    <source>
        <strain evidence="8 9">TB2019</strain>
    </source>
</reference>
<keyword evidence="6" id="KW-0812">Transmembrane</keyword>
<evidence type="ECO:0000313" key="8">
    <source>
        <dbReference type="EMBL" id="QSF44928.1"/>
    </source>
</evidence>
<organism evidence="8 9">
    <name type="scientific">Paenibacillus tianjinensis</name>
    <dbReference type="NCBI Taxonomy" id="2810347"/>
    <lineage>
        <taxon>Bacteria</taxon>
        <taxon>Bacillati</taxon>
        <taxon>Bacillota</taxon>
        <taxon>Bacilli</taxon>
        <taxon>Bacillales</taxon>
        <taxon>Paenibacillaceae</taxon>
        <taxon>Paenibacillus</taxon>
    </lineage>
</organism>
<evidence type="ECO:0000256" key="5">
    <source>
        <dbReference type="ARBA" id="ARBA00023284"/>
    </source>
</evidence>
<dbReference type="InterPro" id="IPR012336">
    <property type="entry name" value="Thioredoxin-like_fold"/>
</dbReference>
<dbReference type="InterPro" id="IPR036249">
    <property type="entry name" value="Thioredoxin-like_sf"/>
</dbReference>
<accession>A0ABX7LC20</accession>
<feature type="domain" description="Thioredoxin" evidence="7">
    <location>
        <begin position="22"/>
        <end position="224"/>
    </location>
</feature>
<protein>
    <submittedName>
        <fullName evidence="8">DsbA family protein</fullName>
    </submittedName>
</protein>
<proteinExistence type="inferred from homology"/>
<dbReference type="SUPFAM" id="SSF52833">
    <property type="entry name" value="Thioredoxin-like"/>
    <property type="match status" value="1"/>
</dbReference>
<evidence type="ECO:0000256" key="3">
    <source>
        <dbReference type="ARBA" id="ARBA00023002"/>
    </source>
</evidence>
<sequence length="224" mass="25435">MKKKVAILGVLFFLTICSILLILINDKESELEKLPALMDASGKINITVGDFQLSTQPYIGDTNAPIKVIEFADFKCPACKQWELSSFPKFKQKFIDSGKVQFYFINFPFLGPDSIEAAVAAETVYNQNPEAFWDFKTKLYQSQGKEKTIWATEKFILKFARNNIDAIDFDLFKKDLKDHNYLLNVKKDFKISAANGIYGTPSFIVNGTRVDSSELENKILSLLE</sequence>
<dbReference type="PROSITE" id="PS51352">
    <property type="entry name" value="THIOREDOXIN_2"/>
    <property type="match status" value="1"/>
</dbReference>
<keyword evidence="6" id="KW-0472">Membrane</keyword>
<keyword evidence="6" id="KW-1133">Transmembrane helix</keyword>
<dbReference type="Gene3D" id="3.40.30.10">
    <property type="entry name" value="Glutaredoxin"/>
    <property type="match status" value="1"/>
</dbReference>
<dbReference type="InterPro" id="IPR013766">
    <property type="entry name" value="Thioredoxin_domain"/>
</dbReference>
<evidence type="ECO:0000313" key="9">
    <source>
        <dbReference type="Proteomes" id="UP000663452"/>
    </source>
</evidence>
<evidence type="ECO:0000259" key="7">
    <source>
        <dbReference type="PROSITE" id="PS51352"/>
    </source>
</evidence>
<gene>
    <name evidence="8" type="ORF">JRJ22_27950</name>
</gene>
<dbReference type="EMBL" id="CP070969">
    <property type="protein sequence ID" value="QSF44928.1"/>
    <property type="molecule type" value="Genomic_DNA"/>
</dbReference>
<evidence type="ECO:0000256" key="4">
    <source>
        <dbReference type="ARBA" id="ARBA00023157"/>
    </source>
</evidence>
<dbReference type="PANTHER" id="PTHR13887:SF14">
    <property type="entry name" value="DISULFIDE BOND FORMATION PROTEIN D"/>
    <property type="match status" value="1"/>
</dbReference>
<keyword evidence="2" id="KW-0732">Signal</keyword>
<evidence type="ECO:0000256" key="6">
    <source>
        <dbReference type="SAM" id="Phobius"/>
    </source>
</evidence>